<protein>
    <recommendedName>
        <fullName evidence="2">Inosine/uridine-preferring nucleoside hydrolase domain-containing protein</fullName>
    </recommendedName>
</protein>
<keyword evidence="1" id="KW-1133">Transmembrane helix</keyword>
<dbReference type="PANTHER" id="PTHR12304">
    <property type="entry name" value="INOSINE-URIDINE PREFERRING NUCLEOSIDE HYDROLASE"/>
    <property type="match status" value="1"/>
</dbReference>
<comment type="caution">
    <text evidence="3">The sequence shown here is derived from an EMBL/GenBank/DDBJ whole genome shotgun (WGS) entry which is preliminary data.</text>
</comment>
<keyword evidence="1" id="KW-0812">Transmembrane</keyword>
<sequence length="178" mass="19541">METWTRSLQKSDASRSLSVPLTQYALVQLILEQIQKKIAAARFPEEAYSSFSHLLFWSLLSYPLVTAPFLTMFSFYVRSALLTKAYQTIAVLFEGGDPFIADFAHGSDGLGNLFLSAPTTKKVEETAAEFMVNMVSQFPGEVSVLALGPLTNVALAIKRDPSFANKVKKIVVLGVLSL</sequence>
<dbReference type="GO" id="GO:0005829">
    <property type="term" value="C:cytosol"/>
    <property type="evidence" value="ECO:0007669"/>
    <property type="project" value="TreeGrafter"/>
</dbReference>
<dbReference type="OrthoDB" id="1694975at2759"/>
<dbReference type="AlphaFoldDB" id="A0A8J5SQ40"/>
<dbReference type="EMBL" id="JAAALK010000285">
    <property type="protein sequence ID" value="KAG8064840.1"/>
    <property type="molecule type" value="Genomic_DNA"/>
</dbReference>
<name>A0A8J5SQ40_ZIZPA</name>
<organism evidence="3 4">
    <name type="scientific">Zizania palustris</name>
    <name type="common">Northern wild rice</name>
    <dbReference type="NCBI Taxonomy" id="103762"/>
    <lineage>
        <taxon>Eukaryota</taxon>
        <taxon>Viridiplantae</taxon>
        <taxon>Streptophyta</taxon>
        <taxon>Embryophyta</taxon>
        <taxon>Tracheophyta</taxon>
        <taxon>Spermatophyta</taxon>
        <taxon>Magnoliopsida</taxon>
        <taxon>Liliopsida</taxon>
        <taxon>Poales</taxon>
        <taxon>Poaceae</taxon>
        <taxon>BOP clade</taxon>
        <taxon>Oryzoideae</taxon>
        <taxon>Oryzeae</taxon>
        <taxon>Zizaniinae</taxon>
        <taxon>Zizania</taxon>
    </lineage>
</organism>
<reference evidence="3" key="2">
    <citation type="submission" date="2021-02" db="EMBL/GenBank/DDBJ databases">
        <authorList>
            <person name="Kimball J.A."/>
            <person name="Haas M.W."/>
            <person name="Macchietto M."/>
            <person name="Kono T."/>
            <person name="Duquette J."/>
            <person name="Shao M."/>
        </authorList>
    </citation>
    <scope>NUCLEOTIDE SEQUENCE</scope>
    <source>
        <tissue evidence="3">Fresh leaf tissue</tissue>
    </source>
</reference>
<keyword evidence="4" id="KW-1185">Reference proteome</keyword>
<reference evidence="3" key="1">
    <citation type="journal article" date="2021" name="bioRxiv">
        <title>Whole Genome Assembly and Annotation of Northern Wild Rice, Zizania palustris L., Supports a Whole Genome Duplication in the Zizania Genus.</title>
        <authorList>
            <person name="Haas M."/>
            <person name="Kono T."/>
            <person name="Macchietto M."/>
            <person name="Millas R."/>
            <person name="McGilp L."/>
            <person name="Shao M."/>
            <person name="Duquette J."/>
            <person name="Hirsch C.N."/>
            <person name="Kimball J."/>
        </authorList>
    </citation>
    <scope>NUCLEOTIDE SEQUENCE</scope>
    <source>
        <tissue evidence="3">Fresh leaf tissue</tissue>
    </source>
</reference>
<feature type="domain" description="Inosine/uridine-preferring nucleoside hydrolase" evidence="2">
    <location>
        <begin position="98"/>
        <end position="174"/>
    </location>
</feature>
<evidence type="ECO:0000256" key="1">
    <source>
        <dbReference type="SAM" id="Phobius"/>
    </source>
</evidence>
<dbReference type="GO" id="GO:0008477">
    <property type="term" value="F:purine nucleosidase activity"/>
    <property type="evidence" value="ECO:0007669"/>
    <property type="project" value="TreeGrafter"/>
</dbReference>
<dbReference type="InterPro" id="IPR001910">
    <property type="entry name" value="Inosine/uridine_hydrolase_dom"/>
</dbReference>
<evidence type="ECO:0000259" key="2">
    <source>
        <dbReference type="Pfam" id="PF01156"/>
    </source>
</evidence>
<dbReference type="Proteomes" id="UP000729402">
    <property type="component" value="Unassembled WGS sequence"/>
</dbReference>
<dbReference type="InterPro" id="IPR023186">
    <property type="entry name" value="IUNH"/>
</dbReference>
<dbReference type="GO" id="GO:0006152">
    <property type="term" value="P:purine nucleoside catabolic process"/>
    <property type="evidence" value="ECO:0007669"/>
    <property type="project" value="TreeGrafter"/>
</dbReference>
<gene>
    <name evidence="3" type="ORF">GUJ93_ZPchr0004g40064</name>
</gene>
<dbReference type="PANTHER" id="PTHR12304:SF1">
    <property type="entry name" value="URIDINE NUCLEOSIDASE 1"/>
    <property type="match status" value="1"/>
</dbReference>
<proteinExistence type="predicted"/>
<keyword evidence="1" id="KW-0472">Membrane</keyword>
<accession>A0A8J5SQ40</accession>
<evidence type="ECO:0000313" key="3">
    <source>
        <dbReference type="EMBL" id="KAG8064840.1"/>
    </source>
</evidence>
<dbReference type="Pfam" id="PF01156">
    <property type="entry name" value="IU_nuc_hydro"/>
    <property type="match status" value="1"/>
</dbReference>
<evidence type="ECO:0000313" key="4">
    <source>
        <dbReference type="Proteomes" id="UP000729402"/>
    </source>
</evidence>
<feature type="transmembrane region" description="Helical" evidence="1">
    <location>
        <begin position="54"/>
        <end position="77"/>
    </location>
</feature>